<evidence type="ECO:0000256" key="4">
    <source>
        <dbReference type="ARBA" id="ARBA00023157"/>
    </source>
</evidence>
<dbReference type="InterPro" id="IPR001254">
    <property type="entry name" value="Trypsin_dom"/>
</dbReference>
<dbReference type="PANTHER" id="PTHR24276">
    <property type="entry name" value="POLYSERASE-RELATED"/>
    <property type="match status" value="1"/>
</dbReference>
<dbReference type="EMBL" id="JANEYF010000561">
    <property type="protein sequence ID" value="KAJ8969244.1"/>
    <property type="molecule type" value="Genomic_DNA"/>
</dbReference>
<dbReference type="InterPro" id="IPR009003">
    <property type="entry name" value="Peptidase_S1_PA"/>
</dbReference>
<dbReference type="Gene3D" id="2.40.10.10">
    <property type="entry name" value="Trypsin-like serine proteases"/>
    <property type="match status" value="1"/>
</dbReference>
<dbReference type="GO" id="GO:0004252">
    <property type="term" value="F:serine-type endopeptidase activity"/>
    <property type="evidence" value="ECO:0007669"/>
    <property type="project" value="InterPro"/>
</dbReference>
<reference evidence="6" key="1">
    <citation type="journal article" date="2023" name="Insect Mol. Biol.">
        <title>Genome sequencing provides insights into the evolution of gene families encoding plant cell wall-degrading enzymes in longhorned beetles.</title>
        <authorList>
            <person name="Shin N.R."/>
            <person name="Okamura Y."/>
            <person name="Kirsch R."/>
            <person name="Pauchet Y."/>
        </authorList>
    </citation>
    <scope>NUCLEOTIDE SEQUENCE</scope>
    <source>
        <strain evidence="6">RBIC_L_NR</strain>
    </source>
</reference>
<keyword evidence="2" id="KW-0378">Hydrolase</keyword>
<evidence type="ECO:0000256" key="1">
    <source>
        <dbReference type="ARBA" id="ARBA00022670"/>
    </source>
</evidence>
<dbReference type="PROSITE" id="PS00134">
    <property type="entry name" value="TRYPSIN_HIS"/>
    <property type="match status" value="1"/>
</dbReference>
<dbReference type="InterPro" id="IPR043504">
    <property type="entry name" value="Peptidase_S1_PA_chymotrypsin"/>
</dbReference>
<dbReference type="AlphaFoldDB" id="A0AAV8ZTR6"/>
<keyword evidence="3" id="KW-0720">Serine protease</keyword>
<dbReference type="PANTHER" id="PTHR24276:SF91">
    <property type="entry name" value="AT26814P-RELATED"/>
    <property type="match status" value="1"/>
</dbReference>
<comment type="caution">
    <text evidence="6">The sequence shown here is derived from an EMBL/GenBank/DDBJ whole genome shotgun (WGS) entry which is preliminary data.</text>
</comment>
<dbReference type="SUPFAM" id="SSF50494">
    <property type="entry name" value="Trypsin-like serine proteases"/>
    <property type="match status" value="1"/>
</dbReference>
<evidence type="ECO:0000256" key="3">
    <source>
        <dbReference type="ARBA" id="ARBA00022825"/>
    </source>
</evidence>
<evidence type="ECO:0000259" key="5">
    <source>
        <dbReference type="Pfam" id="PF00089"/>
    </source>
</evidence>
<feature type="domain" description="Peptidase S1" evidence="5">
    <location>
        <begin position="25"/>
        <end position="68"/>
    </location>
</feature>
<dbReference type="Pfam" id="PF00089">
    <property type="entry name" value="Trypsin"/>
    <property type="match status" value="1"/>
</dbReference>
<dbReference type="Proteomes" id="UP001162156">
    <property type="component" value="Unassembled WGS sequence"/>
</dbReference>
<keyword evidence="7" id="KW-1185">Reference proteome</keyword>
<evidence type="ECO:0000256" key="2">
    <source>
        <dbReference type="ARBA" id="ARBA00022801"/>
    </source>
</evidence>
<proteinExistence type="predicted"/>
<keyword evidence="1" id="KW-0645">Protease</keyword>
<protein>
    <recommendedName>
        <fullName evidence="5">Peptidase S1 domain-containing protein</fullName>
    </recommendedName>
</protein>
<organism evidence="6 7">
    <name type="scientific">Rhamnusium bicolor</name>
    <dbReference type="NCBI Taxonomy" id="1586634"/>
    <lineage>
        <taxon>Eukaryota</taxon>
        <taxon>Metazoa</taxon>
        <taxon>Ecdysozoa</taxon>
        <taxon>Arthropoda</taxon>
        <taxon>Hexapoda</taxon>
        <taxon>Insecta</taxon>
        <taxon>Pterygota</taxon>
        <taxon>Neoptera</taxon>
        <taxon>Endopterygota</taxon>
        <taxon>Coleoptera</taxon>
        <taxon>Polyphaga</taxon>
        <taxon>Cucujiformia</taxon>
        <taxon>Chrysomeloidea</taxon>
        <taxon>Cerambycidae</taxon>
        <taxon>Lepturinae</taxon>
        <taxon>Rhagiini</taxon>
        <taxon>Rhamnusium</taxon>
    </lineage>
</organism>
<evidence type="ECO:0000313" key="6">
    <source>
        <dbReference type="EMBL" id="KAJ8969244.1"/>
    </source>
</evidence>
<dbReference type="InterPro" id="IPR018114">
    <property type="entry name" value="TRYPSIN_HIS"/>
</dbReference>
<gene>
    <name evidence="6" type="ORF">NQ314_001852</name>
</gene>
<dbReference type="GO" id="GO:0006508">
    <property type="term" value="P:proteolysis"/>
    <property type="evidence" value="ECO:0007669"/>
    <property type="project" value="UniProtKB-KW"/>
</dbReference>
<keyword evidence="4" id="KW-1015">Disulfide bond</keyword>
<evidence type="ECO:0000313" key="7">
    <source>
        <dbReference type="Proteomes" id="UP001162156"/>
    </source>
</evidence>
<name>A0AAV8ZTR6_9CUCU</name>
<sequence length="69" mass="7641">MTLFSGVVSESDIGKYEISVINGKIVGGKKVQIEDYPYQLSLQFNRYHICGAAIIGDKWALTAAHCTYQ</sequence>
<dbReference type="InterPro" id="IPR050430">
    <property type="entry name" value="Peptidase_S1"/>
</dbReference>
<accession>A0AAV8ZTR6</accession>